<dbReference type="InterPro" id="IPR003593">
    <property type="entry name" value="AAA+_ATPase"/>
</dbReference>
<dbReference type="PROSITE" id="PS50893">
    <property type="entry name" value="ABC_TRANSPORTER_2"/>
    <property type="match status" value="1"/>
</dbReference>
<dbReference type="Proteomes" id="UP000031368">
    <property type="component" value="Chromosome"/>
</dbReference>
<dbReference type="GO" id="GO:0005524">
    <property type="term" value="F:ATP binding"/>
    <property type="evidence" value="ECO:0007669"/>
    <property type="project" value="UniProtKB-KW"/>
</dbReference>
<evidence type="ECO:0000259" key="11">
    <source>
        <dbReference type="PROSITE" id="PS50893"/>
    </source>
</evidence>
<dbReference type="GO" id="GO:0005886">
    <property type="term" value="C:plasma membrane"/>
    <property type="evidence" value="ECO:0007669"/>
    <property type="project" value="UniProtKB-ARBA"/>
</dbReference>
<keyword evidence="6" id="KW-0547">Nucleotide-binding</keyword>
<evidence type="ECO:0000313" key="12">
    <source>
        <dbReference type="EMBL" id="AJD42861.1"/>
    </source>
</evidence>
<reference evidence="12 13" key="1">
    <citation type="submission" date="2013-11" db="EMBL/GenBank/DDBJ databases">
        <title>Complete genome sequence of Rhizobium gallicum bv. gallicum R602.</title>
        <authorList>
            <person name="Bustos P."/>
            <person name="Santamaria R.I."/>
            <person name="Lozano L."/>
            <person name="Acosta J.L."/>
            <person name="Ormeno-Orrillo E."/>
            <person name="Rogel M.A."/>
            <person name="Romero D."/>
            <person name="Cevallos M.A."/>
            <person name="Martinez-Romero E."/>
            <person name="Gonzalez V."/>
        </authorList>
    </citation>
    <scope>NUCLEOTIDE SEQUENCE [LARGE SCALE GENOMIC DNA]</scope>
    <source>
        <strain evidence="12 13">R602</strain>
    </source>
</reference>
<dbReference type="InterPro" id="IPR050086">
    <property type="entry name" value="MetN_ABC_transporter-like"/>
</dbReference>
<name>A0A0B4X6U9_9HYPH</name>
<evidence type="ECO:0000256" key="2">
    <source>
        <dbReference type="ARBA" id="ARBA00005417"/>
    </source>
</evidence>
<dbReference type="PROSITE" id="PS00211">
    <property type="entry name" value="ABC_TRANSPORTER_1"/>
    <property type="match status" value="1"/>
</dbReference>
<dbReference type="Pfam" id="PF00005">
    <property type="entry name" value="ABC_tran"/>
    <property type="match status" value="1"/>
</dbReference>
<dbReference type="EMBL" id="CP006877">
    <property type="protein sequence ID" value="AJD42861.1"/>
    <property type="molecule type" value="Genomic_DNA"/>
</dbReference>
<dbReference type="RefSeq" id="WP_039846149.1">
    <property type="nucleotide sequence ID" value="NZ_CP006877.1"/>
</dbReference>
<dbReference type="PANTHER" id="PTHR43166:SF30">
    <property type="entry name" value="METHIONINE IMPORT ATP-BINDING PROTEIN METN"/>
    <property type="match status" value="1"/>
</dbReference>
<feature type="domain" description="ABC transporter" evidence="11">
    <location>
        <begin position="15"/>
        <end position="254"/>
    </location>
</feature>
<evidence type="ECO:0000313" key="13">
    <source>
        <dbReference type="Proteomes" id="UP000031368"/>
    </source>
</evidence>
<proteinExistence type="inferred from homology"/>
<keyword evidence="9" id="KW-0029">Amino-acid transport</keyword>
<dbReference type="InterPro" id="IPR017871">
    <property type="entry name" value="ABC_transporter-like_CS"/>
</dbReference>
<evidence type="ECO:0000256" key="9">
    <source>
        <dbReference type="ARBA" id="ARBA00022970"/>
    </source>
</evidence>
<dbReference type="Pfam" id="PF09383">
    <property type="entry name" value="NIL"/>
    <property type="match status" value="1"/>
</dbReference>
<evidence type="ECO:0000256" key="8">
    <source>
        <dbReference type="ARBA" id="ARBA00022967"/>
    </source>
</evidence>
<dbReference type="CDD" id="cd03258">
    <property type="entry name" value="ABC_MetN_methionine_transporter"/>
    <property type="match status" value="1"/>
</dbReference>
<dbReference type="SUPFAM" id="SSF55021">
    <property type="entry name" value="ACT-like"/>
    <property type="match status" value="1"/>
</dbReference>
<dbReference type="GO" id="GO:0006865">
    <property type="term" value="P:amino acid transport"/>
    <property type="evidence" value="ECO:0007669"/>
    <property type="project" value="UniProtKB-KW"/>
</dbReference>
<evidence type="ECO:0000256" key="7">
    <source>
        <dbReference type="ARBA" id="ARBA00022840"/>
    </source>
</evidence>
<keyword evidence="5" id="KW-1003">Cell membrane</keyword>
<dbReference type="SMART" id="SM00930">
    <property type="entry name" value="NIL"/>
    <property type="match status" value="1"/>
</dbReference>
<evidence type="ECO:0000256" key="5">
    <source>
        <dbReference type="ARBA" id="ARBA00022475"/>
    </source>
</evidence>
<dbReference type="InterPro" id="IPR018449">
    <property type="entry name" value="NIL_domain"/>
</dbReference>
<dbReference type="HOGENOM" id="CLU_000604_1_3_5"/>
<dbReference type="KEGG" id="rga:RGR602_CH03554"/>
<organism evidence="12 13">
    <name type="scientific">Rhizobium gallicum bv. gallicum R602sp</name>
    <dbReference type="NCBI Taxonomy" id="1041138"/>
    <lineage>
        <taxon>Bacteria</taxon>
        <taxon>Pseudomonadati</taxon>
        <taxon>Pseudomonadota</taxon>
        <taxon>Alphaproteobacteria</taxon>
        <taxon>Hyphomicrobiales</taxon>
        <taxon>Rhizobiaceae</taxon>
        <taxon>Rhizobium/Agrobacterium group</taxon>
        <taxon>Rhizobium</taxon>
    </lineage>
</organism>
<accession>A0A0B4X6U9</accession>
<keyword evidence="7 12" id="KW-0067">ATP-binding</keyword>
<dbReference type="InterPro" id="IPR045865">
    <property type="entry name" value="ACT-like_dom_sf"/>
</dbReference>
<dbReference type="InterPro" id="IPR003439">
    <property type="entry name" value="ABC_transporter-like_ATP-bd"/>
</dbReference>
<evidence type="ECO:0000256" key="6">
    <source>
        <dbReference type="ARBA" id="ARBA00022741"/>
    </source>
</evidence>
<keyword evidence="4" id="KW-0813">Transport</keyword>
<keyword evidence="8" id="KW-1278">Translocase</keyword>
<keyword evidence="10" id="KW-0472">Membrane</keyword>
<dbReference type="SMART" id="SM00382">
    <property type="entry name" value="AAA"/>
    <property type="match status" value="1"/>
</dbReference>
<protein>
    <recommendedName>
        <fullName evidence="3">Cell division ATP-binding protein FtsE</fullName>
    </recommendedName>
</protein>
<dbReference type="InterPro" id="IPR027417">
    <property type="entry name" value="P-loop_NTPase"/>
</dbReference>
<evidence type="ECO:0000256" key="4">
    <source>
        <dbReference type="ARBA" id="ARBA00022448"/>
    </source>
</evidence>
<evidence type="ECO:0000256" key="3">
    <source>
        <dbReference type="ARBA" id="ARBA00020019"/>
    </source>
</evidence>
<dbReference type="GO" id="GO:0016887">
    <property type="term" value="F:ATP hydrolysis activity"/>
    <property type="evidence" value="ECO:0007669"/>
    <property type="project" value="InterPro"/>
</dbReference>
<evidence type="ECO:0000256" key="10">
    <source>
        <dbReference type="ARBA" id="ARBA00023136"/>
    </source>
</evidence>
<keyword evidence="13" id="KW-1185">Reference proteome</keyword>
<dbReference type="FunFam" id="3.40.50.300:FF:000056">
    <property type="entry name" value="Cell division ATP-binding protein FtsE"/>
    <property type="match status" value="1"/>
</dbReference>
<gene>
    <name evidence="12" type="primary">metN-1</name>
    <name evidence="12" type="ORF">RGR602_CH03554</name>
</gene>
<dbReference type="InterPro" id="IPR041701">
    <property type="entry name" value="MetN_ABC"/>
</dbReference>
<dbReference type="Gene3D" id="3.40.50.300">
    <property type="entry name" value="P-loop containing nucleotide triphosphate hydrolases"/>
    <property type="match status" value="1"/>
</dbReference>
<comment type="similarity">
    <text evidence="2">Belongs to the ABC transporter superfamily.</text>
</comment>
<dbReference type="AlphaFoldDB" id="A0A0B4X6U9"/>
<dbReference type="SUPFAM" id="SSF52540">
    <property type="entry name" value="P-loop containing nucleoside triphosphate hydrolases"/>
    <property type="match status" value="1"/>
</dbReference>
<comment type="function">
    <text evidence="1">Part of the ABC transporter FtsEX involved in cellular division. Important for assembly or stability of the septal ring.</text>
</comment>
<evidence type="ECO:0000256" key="1">
    <source>
        <dbReference type="ARBA" id="ARBA00002579"/>
    </source>
</evidence>
<dbReference type="Gene3D" id="3.30.70.260">
    <property type="match status" value="1"/>
</dbReference>
<sequence length="357" mass="37942">MHSDSSSAANAANTVLFEDVSKRFGAEEKSFTALDAVDFAVARGSITGIIGRSGAGKSTLIRLVNGLERPTSGKVIVDGVNVPDLDEAGLRALRRSIGMIFQHFNLLSSRTAFGNVALPLEIAGFDRDAIRTRVEPLLDLVGLSDKRDRYPAELSGGQKQRVGIARALATQPKLLLSDEATSALDPETTQSILELVKRINAELGLTVLLITHEMEVVKAVTSDVAVIDKGIIVERGRTFDVFTRPQHPTTRALLSGLPGSKLPAALASGLRPHKTQGGRVAVRITFFGRTAEQPLISQLIQTLGSDINIIAGTVDEIGGEPYGSLIIAYAADDATCAKADEFFKANGLVAEVLGYVS</sequence>
<dbReference type="PANTHER" id="PTHR43166">
    <property type="entry name" value="AMINO ACID IMPORT ATP-BINDING PROTEIN"/>
    <property type="match status" value="1"/>
</dbReference>